<gene>
    <name evidence="3" type="ORF">M9458_044978</name>
</gene>
<dbReference type="PROSITE" id="PS50994">
    <property type="entry name" value="INTEGRASE"/>
    <property type="match status" value="1"/>
</dbReference>
<dbReference type="Gene3D" id="1.10.340.70">
    <property type="match status" value="1"/>
</dbReference>
<dbReference type="Pfam" id="PF17921">
    <property type="entry name" value="Integrase_H2C2"/>
    <property type="match status" value="1"/>
</dbReference>
<dbReference type="Pfam" id="PF00665">
    <property type="entry name" value="rve"/>
    <property type="match status" value="1"/>
</dbReference>
<dbReference type="SUPFAM" id="SSF53098">
    <property type="entry name" value="Ribonuclease H-like"/>
    <property type="match status" value="1"/>
</dbReference>
<dbReference type="PANTHER" id="PTHR37984">
    <property type="entry name" value="PROTEIN CBG26694"/>
    <property type="match status" value="1"/>
</dbReference>
<evidence type="ECO:0000259" key="2">
    <source>
        <dbReference type="PROSITE" id="PS50994"/>
    </source>
</evidence>
<dbReference type="InterPro" id="IPR041588">
    <property type="entry name" value="Integrase_H2C2"/>
</dbReference>
<dbReference type="Proteomes" id="UP001529510">
    <property type="component" value="Unassembled WGS sequence"/>
</dbReference>
<evidence type="ECO:0000313" key="3">
    <source>
        <dbReference type="EMBL" id="KAL0161253.1"/>
    </source>
</evidence>
<feature type="non-terminal residue" evidence="3">
    <location>
        <position position="1"/>
    </location>
</feature>
<dbReference type="AlphaFoldDB" id="A0ABD0NLM5"/>
<dbReference type="InterPro" id="IPR001584">
    <property type="entry name" value="Integrase_cat-core"/>
</dbReference>
<dbReference type="PANTHER" id="PTHR37984:SF10">
    <property type="entry name" value="RIBONUCLEASE H"/>
    <property type="match status" value="1"/>
</dbReference>
<evidence type="ECO:0000256" key="1">
    <source>
        <dbReference type="ARBA" id="ARBA00039658"/>
    </source>
</evidence>
<dbReference type="InterPro" id="IPR012337">
    <property type="entry name" value="RNaseH-like_sf"/>
</dbReference>
<name>A0ABD0NLM5_CIRMR</name>
<reference evidence="3 4" key="1">
    <citation type="submission" date="2024-05" db="EMBL/GenBank/DDBJ databases">
        <title>Genome sequencing and assembly of Indian major carp, Cirrhinus mrigala (Hamilton, 1822).</title>
        <authorList>
            <person name="Mohindra V."/>
            <person name="Chowdhury L.M."/>
            <person name="Lal K."/>
            <person name="Jena J.K."/>
        </authorList>
    </citation>
    <scope>NUCLEOTIDE SEQUENCE [LARGE SCALE GENOMIC DNA]</scope>
    <source>
        <strain evidence="3">CM1030</strain>
        <tissue evidence="3">Blood</tissue>
    </source>
</reference>
<proteinExistence type="predicted"/>
<dbReference type="InterPro" id="IPR050951">
    <property type="entry name" value="Retrovirus_Pol_polyprotein"/>
</dbReference>
<sequence>MQWWVLLLLAYDYEMQYRRSCDHANAYTLSCLPCKHGPSKEEHKGVFLISHVEELPVSAKDIAEETRRDPILSKTKDVFYGDHHRRRLLSDLHEGHPGITQMKALARSFLWWLGLDHEIQAFVSQCLSCETTLNRPPTAPLHPWSWATAPWKRKHVNYAEVNKQHFLVVINVHSKWTEVLPTKLMTAEKTANLLRNLFASYGLPKVLVSDNGPQFTTPEFEQFAMSCHRNTIRLQMV</sequence>
<feature type="domain" description="Integrase catalytic" evidence="2">
    <location>
        <begin position="136"/>
        <end position="237"/>
    </location>
</feature>
<comment type="caution">
    <text evidence="3">The sequence shown here is derived from an EMBL/GenBank/DDBJ whole genome shotgun (WGS) entry which is preliminary data.</text>
</comment>
<dbReference type="Gene3D" id="3.30.420.10">
    <property type="entry name" value="Ribonuclease H-like superfamily/Ribonuclease H"/>
    <property type="match status" value="1"/>
</dbReference>
<evidence type="ECO:0000313" key="4">
    <source>
        <dbReference type="Proteomes" id="UP001529510"/>
    </source>
</evidence>
<accession>A0ABD0NLM5</accession>
<protein>
    <recommendedName>
        <fullName evidence="1">Gypsy retrotransposon integrase-like protein 1</fullName>
    </recommendedName>
</protein>
<dbReference type="InterPro" id="IPR036397">
    <property type="entry name" value="RNaseH_sf"/>
</dbReference>
<organism evidence="3 4">
    <name type="scientific">Cirrhinus mrigala</name>
    <name type="common">Mrigala</name>
    <dbReference type="NCBI Taxonomy" id="683832"/>
    <lineage>
        <taxon>Eukaryota</taxon>
        <taxon>Metazoa</taxon>
        <taxon>Chordata</taxon>
        <taxon>Craniata</taxon>
        <taxon>Vertebrata</taxon>
        <taxon>Euteleostomi</taxon>
        <taxon>Actinopterygii</taxon>
        <taxon>Neopterygii</taxon>
        <taxon>Teleostei</taxon>
        <taxon>Ostariophysi</taxon>
        <taxon>Cypriniformes</taxon>
        <taxon>Cyprinidae</taxon>
        <taxon>Labeoninae</taxon>
        <taxon>Labeonini</taxon>
        <taxon>Cirrhinus</taxon>
    </lineage>
</organism>
<dbReference type="EMBL" id="JAMKFB020000022">
    <property type="protein sequence ID" value="KAL0161253.1"/>
    <property type="molecule type" value="Genomic_DNA"/>
</dbReference>
<keyword evidence="4" id="KW-1185">Reference proteome</keyword>